<evidence type="ECO:0000259" key="3">
    <source>
        <dbReference type="Pfam" id="PF07705"/>
    </source>
</evidence>
<feature type="region of interest" description="Disordered" evidence="1">
    <location>
        <begin position="426"/>
        <end position="451"/>
    </location>
</feature>
<keyword evidence="2" id="KW-0812">Transmembrane</keyword>
<dbReference type="AlphaFoldDB" id="A0ABD6CEE2"/>
<dbReference type="InterPro" id="IPR013783">
    <property type="entry name" value="Ig-like_fold"/>
</dbReference>
<dbReference type="Pfam" id="PF07705">
    <property type="entry name" value="CARDB"/>
    <property type="match status" value="1"/>
</dbReference>
<gene>
    <name evidence="4" type="ORF">ACFR9U_15095</name>
</gene>
<dbReference type="InterPro" id="IPR011635">
    <property type="entry name" value="CARDB"/>
</dbReference>
<feature type="compositionally biased region" description="Polar residues" evidence="1">
    <location>
        <begin position="77"/>
        <end position="94"/>
    </location>
</feature>
<comment type="caution">
    <text evidence="4">The sequence shown here is derived from an EMBL/GenBank/DDBJ whole genome shotgun (WGS) entry which is preliminary data.</text>
</comment>
<evidence type="ECO:0000313" key="4">
    <source>
        <dbReference type="EMBL" id="MFD1588307.1"/>
    </source>
</evidence>
<name>A0ABD6CEE2_9EURY</name>
<feature type="transmembrane region" description="Helical" evidence="2">
    <location>
        <begin position="458"/>
        <end position="480"/>
    </location>
</feature>
<dbReference type="RefSeq" id="WP_247381524.1">
    <property type="nucleotide sequence ID" value="NZ_JALLGV010000010.1"/>
</dbReference>
<dbReference type="EMBL" id="JBHUDJ010000011">
    <property type="protein sequence ID" value="MFD1588307.1"/>
    <property type="molecule type" value="Genomic_DNA"/>
</dbReference>
<feature type="region of interest" description="Disordered" evidence="1">
    <location>
        <begin position="63"/>
        <end position="122"/>
    </location>
</feature>
<organism evidence="4 5">
    <name type="scientific">Halorientalis brevis</name>
    <dbReference type="NCBI Taxonomy" id="1126241"/>
    <lineage>
        <taxon>Archaea</taxon>
        <taxon>Methanobacteriati</taxon>
        <taxon>Methanobacteriota</taxon>
        <taxon>Stenosarchaea group</taxon>
        <taxon>Halobacteria</taxon>
        <taxon>Halobacteriales</taxon>
        <taxon>Haloarculaceae</taxon>
        <taxon>Halorientalis</taxon>
    </lineage>
</organism>
<feature type="domain" description="CARDB" evidence="3">
    <location>
        <begin position="338"/>
        <end position="418"/>
    </location>
</feature>
<dbReference type="Proteomes" id="UP001597119">
    <property type="component" value="Unassembled WGS sequence"/>
</dbReference>
<evidence type="ECO:0000313" key="5">
    <source>
        <dbReference type="Proteomes" id="UP001597119"/>
    </source>
</evidence>
<keyword evidence="2" id="KW-0472">Membrane</keyword>
<proteinExistence type="predicted"/>
<evidence type="ECO:0000256" key="1">
    <source>
        <dbReference type="SAM" id="MobiDB-lite"/>
    </source>
</evidence>
<protein>
    <submittedName>
        <fullName evidence="4">CARDB domain-containing protein</fullName>
    </submittedName>
</protein>
<accession>A0ABD6CEE2</accession>
<reference evidence="4 5" key="1">
    <citation type="journal article" date="2019" name="Int. J. Syst. Evol. Microbiol.">
        <title>The Global Catalogue of Microorganisms (GCM) 10K type strain sequencing project: providing services to taxonomists for standard genome sequencing and annotation.</title>
        <authorList>
            <consortium name="The Broad Institute Genomics Platform"/>
            <consortium name="The Broad Institute Genome Sequencing Center for Infectious Disease"/>
            <person name="Wu L."/>
            <person name="Ma J."/>
        </authorList>
    </citation>
    <scope>NUCLEOTIDE SEQUENCE [LARGE SCALE GENOMIC DNA]</scope>
    <source>
        <strain evidence="4 5">CGMCC 1.12125</strain>
    </source>
</reference>
<keyword evidence="5" id="KW-1185">Reference proteome</keyword>
<keyword evidence="2" id="KW-1133">Transmembrane helix</keyword>
<dbReference type="Gene3D" id="2.60.40.10">
    <property type="entry name" value="Immunoglobulins"/>
    <property type="match status" value="1"/>
</dbReference>
<evidence type="ECO:0000256" key="2">
    <source>
        <dbReference type="SAM" id="Phobius"/>
    </source>
</evidence>
<sequence length="482" mass="50474">MTVLVAIVVTVVTAAVGVQGQPTADATIDRVTRQSGCIDGEMSQPCHQPSLSGVTVPSAARQLPQELPPNGTGQGPAPSSMSATVSRTGSNSFSVAVRNARNGRSTTVEPPSAVGDADDDTDLRSFDVVSRGGASRFDLNVTVDSTLESLSAADAASPPAAFDTPLLYSTVGSTASSNDFGITYRFDVETDYLREANAGQDDVVVSVYRGGEWRTVDATPGRQSGNEMIVRTSIADPGLVAVGLRHPEISVVDVRPQNPPPLSNRTSRLELTLENSGSRDGTETFNVTANDRTIASPTVSVAAGTQRTVTVPVQFREVGETDVEVGEYVTELTVTEPTPDISVTALSVDRNRVETGETVTVDATVTNAGTAGGTGSVQFRAFGDVVTVDQVKLAPGATRTVQFTQRFDAPGEYRLGVNNRTTTVTVDRGPNWESTPAEDSGTVTAGDGESDSDSSFQWALILLGTGVVLMLGLVTVGRMLRE</sequence>